<name>A0A0A8YY77_ARUDO</name>
<evidence type="ECO:0000313" key="1">
    <source>
        <dbReference type="EMBL" id="JAD31526.1"/>
    </source>
</evidence>
<protein>
    <submittedName>
        <fullName evidence="1">Uncharacterized protein</fullName>
    </submittedName>
</protein>
<proteinExistence type="predicted"/>
<organism evidence="1">
    <name type="scientific">Arundo donax</name>
    <name type="common">Giant reed</name>
    <name type="synonym">Donax arundinaceus</name>
    <dbReference type="NCBI Taxonomy" id="35708"/>
    <lineage>
        <taxon>Eukaryota</taxon>
        <taxon>Viridiplantae</taxon>
        <taxon>Streptophyta</taxon>
        <taxon>Embryophyta</taxon>
        <taxon>Tracheophyta</taxon>
        <taxon>Spermatophyta</taxon>
        <taxon>Magnoliopsida</taxon>
        <taxon>Liliopsida</taxon>
        <taxon>Poales</taxon>
        <taxon>Poaceae</taxon>
        <taxon>PACMAD clade</taxon>
        <taxon>Arundinoideae</taxon>
        <taxon>Arundineae</taxon>
        <taxon>Arundo</taxon>
    </lineage>
</organism>
<accession>A0A0A8YY77</accession>
<reference evidence="1" key="1">
    <citation type="submission" date="2014-09" db="EMBL/GenBank/DDBJ databases">
        <authorList>
            <person name="Magalhaes I.L.F."/>
            <person name="Oliveira U."/>
            <person name="Santos F.R."/>
            <person name="Vidigal T.H.D.A."/>
            <person name="Brescovit A.D."/>
            <person name="Santos A.J."/>
        </authorList>
    </citation>
    <scope>NUCLEOTIDE SEQUENCE</scope>
    <source>
        <tissue evidence="1">Shoot tissue taken approximately 20 cm above the soil surface</tissue>
    </source>
</reference>
<reference evidence="1" key="2">
    <citation type="journal article" date="2015" name="Data Brief">
        <title>Shoot transcriptome of the giant reed, Arundo donax.</title>
        <authorList>
            <person name="Barrero R.A."/>
            <person name="Guerrero F.D."/>
            <person name="Moolhuijzen P."/>
            <person name="Goolsby J.A."/>
            <person name="Tidwell J."/>
            <person name="Bellgard S.E."/>
            <person name="Bellgard M.I."/>
        </authorList>
    </citation>
    <scope>NUCLEOTIDE SEQUENCE</scope>
    <source>
        <tissue evidence="1">Shoot tissue taken approximately 20 cm above the soil surface</tissue>
    </source>
</reference>
<dbReference type="AlphaFoldDB" id="A0A0A8YY77"/>
<dbReference type="EMBL" id="GBRH01266369">
    <property type="protein sequence ID" value="JAD31526.1"/>
    <property type="molecule type" value="Transcribed_RNA"/>
</dbReference>
<sequence length="58" mass="6472">MFFPRYANGTSNYLLSAVYTTQWPLPTTEAQHSSNSFATPQVKCFLLSAVILCHFLAS</sequence>